<name>A0A1G6DE57_9HYPH</name>
<dbReference type="Pfam" id="PF00353">
    <property type="entry name" value="HemolysinCabind"/>
    <property type="match status" value="1"/>
</dbReference>
<dbReference type="STRING" id="665467.SAMN02982931_03258"/>
<dbReference type="PROSITE" id="PS00330">
    <property type="entry name" value="HEMOLYSIN_CALCIUM"/>
    <property type="match status" value="1"/>
</dbReference>
<dbReference type="InterPro" id="IPR001343">
    <property type="entry name" value="Hemolysn_Ca-bd"/>
</dbReference>
<dbReference type="Proteomes" id="UP000199071">
    <property type="component" value="Unassembled WGS sequence"/>
</dbReference>
<dbReference type="InterPro" id="IPR011049">
    <property type="entry name" value="Serralysin-like_metalloprot_C"/>
</dbReference>
<protein>
    <recommendedName>
        <fullName evidence="3">Hemolysin-type calcium-binding repeat-containing protein</fullName>
    </recommendedName>
</protein>
<dbReference type="Gene3D" id="2.150.10.10">
    <property type="entry name" value="Serralysin-like metalloprotease, C-terminal"/>
    <property type="match status" value="1"/>
</dbReference>
<accession>A0A1G6DE57</accession>
<dbReference type="EMBL" id="FMXQ01000007">
    <property type="protein sequence ID" value="SDB43401.1"/>
    <property type="molecule type" value="Genomic_DNA"/>
</dbReference>
<dbReference type="GO" id="GO:0005509">
    <property type="term" value="F:calcium ion binding"/>
    <property type="evidence" value="ECO:0007669"/>
    <property type="project" value="InterPro"/>
</dbReference>
<proteinExistence type="predicted"/>
<organism evidence="1 2">
    <name type="scientific">Bauldia litoralis</name>
    <dbReference type="NCBI Taxonomy" id="665467"/>
    <lineage>
        <taxon>Bacteria</taxon>
        <taxon>Pseudomonadati</taxon>
        <taxon>Pseudomonadota</taxon>
        <taxon>Alphaproteobacteria</taxon>
        <taxon>Hyphomicrobiales</taxon>
        <taxon>Kaistiaceae</taxon>
        <taxon>Bauldia</taxon>
    </lineage>
</organism>
<dbReference type="InterPro" id="IPR018511">
    <property type="entry name" value="Hemolysin-typ_Ca-bd_CS"/>
</dbReference>
<sequence>MPTFDATAASDNSKLNEIPKTMKGQGLANDDGELVIVRDGIEVRLTGNVHVNKNGKIDKGKIFIINVKEFGGDDFYKISNMKISATKFLDAVYDGNWKNYVQNKLFDGNDTILGSFDEGGDKLYGFDGKDKIVGYGGNDEIHGGRGHDKLKGSAGDDAFVFDTKLNPKNNVDTIKDWNYLKGKGGGTDSIWLDADIFKAFKGMKDEGISDKNFVVGKKAKTDDQFLIFKESKKGPEKLYYDADGAGGESKVLFAKVSGNHTLDADDFLIV</sequence>
<keyword evidence="2" id="KW-1185">Reference proteome</keyword>
<dbReference type="AlphaFoldDB" id="A0A1G6DE57"/>
<gene>
    <name evidence="1" type="ORF">SAMN02982931_03258</name>
</gene>
<evidence type="ECO:0008006" key="3">
    <source>
        <dbReference type="Google" id="ProtNLM"/>
    </source>
</evidence>
<dbReference type="SUPFAM" id="SSF51120">
    <property type="entry name" value="beta-Roll"/>
    <property type="match status" value="1"/>
</dbReference>
<dbReference type="PRINTS" id="PR00313">
    <property type="entry name" value="CABNDNGRPT"/>
</dbReference>
<evidence type="ECO:0000313" key="2">
    <source>
        <dbReference type="Proteomes" id="UP000199071"/>
    </source>
</evidence>
<dbReference type="OrthoDB" id="7980335at2"/>
<dbReference type="RefSeq" id="WP_139167865.1">
    <property type="nucleotide sequence ID" value="NZ_FMXQ01000007.1"/>
</dbReference>
<evidence type="ECO:0000313" key="1">
    <source>
        <dbReference type="EMBL" id="SDB43401.1"/>
    </source>
</evidence>
<reference evidence="1 2" key="1">
    <citation type="submission" date="2016-10" db="EMBL/GenBank/DDBJ databases">
        <authorList>
            <person name="de Groot N.N."/>
        </authorList>
    </citation>
    <scope>NUCLEOTIDE SEQUENCE [LARGE SCALE GENOMIC DNA]</scope>
    <source>
        <strain evidence="1 2">ATCC 35022</strain>
    </source>
</reference>